<dbReference type="EMBL" id="JAANER010000005">
    <property type="protein sequence ID" value="KAG9189087.1"/>
    <property type="molecule type" value="Genomic_DNA"/>
</dbReference>
<feature type="compositionally biased region" description="Polar residues" evidence="1">
    <location>
        <begin position="21"/>
        <end position="66"/>
    </location>
</feature>
<feature type="region of interest" description="Disordered" evidence="1">
    <location>
        <begin position="1"/>
        <end position="156"/>
    </location>
</feature>
<proteinExistence type="predicted"/>
<accession>A0AAD4I7S6</accession>
<dbReference type="Proteomes" id="UP001199106">
    <property type="component" value="Unassembled WGS sequence"/>
</dbReference>
<evidence type="ECO:0000313" key="3">
    <source>
        <dbReference type="Proteomes" id="UP001199106"/>
    </source>
</evidence>
<feature type="compositionally biased region" description="Basic and acidic residues" evidence="1">
    <location>
        <begin position="93"/>
        <end position="104"/>
    </location>
</feature>
<sequence length="303" mass="32786">MSNIAMASCPNTPTARKASLTLRTQGPGTSSPSSKGAAKSQQQRKGSISQVTMKAQQQRKNSNPQASPKVVGQQRRQSTATADSTLAGNKRKIKEEEQPSRKENLQVNADGAEKRAAQPDSKPEPPPKKQKISSVDTDLVPSHTTTAPLPANPELPPNFQITQLLRHVLQTHPSLCPSSPSFHITSSNIDAITHTMWQVAFHHGPMLASACRYSAIFSPLKLAALAKLNFLPSWWFLRDCAVRGLPEVVGELWVIDDGEMQSAWKEAVVWCVGVLDSVNVKGAVGEVGKGNMQEGGEGEKMKQ</sequence>
<evidence type="ECO:0000313" key="2">
    <source>
        <dbReference type="EMBL" id="KAG9189087.1"/>
    </source>
</evidence>
<protein>
    <submittedName>
        <fullName evidence="2">Uncharacterized protein</fullName>
    </submittedName>
</protein>
<organism evidence="2 3">
    <name type="scientific">Alternaria panax</name>
    <dbReference type="NCBI Taxonomy" id="48097"/>
    <lineage>
        <taxon>Eukaryota</taxon>
        <taxon>Fungi</taxon>
        <taxon>Dikarya</taxon>
        <taxon>Ascomycota</taxon>
        <taxon>Pezizomycotina</taxon>
        <taxon>Dothideomycetes</taxon>
        <taxon>Pleosporomycetidae</taxon>
        <taxon>Pleosporales</taxon>
        <taxon>Pleosporineae</taxon>
        <taxon>Pleosporaceae</taxon>
        <taxon>Alternaria</taxon>
        <taxon>Alternaria sect. Panax</taxon>
    </lineage>
</organism>
<keyword evidence="3" id="KW-1185">Reference proteome</keyword>
<feature type="compositionally biased region" description="Basic and acidic residues" evidence="1">
    <location>
        <begin position="111"/>
        <end position="127"/>
    </location>
</feature>
<gene>
    <name evidence="2" type="ORF">G6011_05955</name>
</gene>
<name>A0AAD4I7S6_9PLEO</name>
<comment type="caution">
    <text evidence="2">The sequence shown here is derived from an EMBL/GenBank/DDBJ whole genome shotgun (WGS) entry which is preliminary data.</text>
</comment>
<dbReference type="AlphaFoldDB" id="A0AAD4I7S6"/>
<evidence type="ECO:0000256" key="1">
    <source>
        <dbReference type="SAM" id="MobiDB-lite"/>
    </source>
</evidence>
<reference evidence="2" key="1">
    <citation type="submission" date="2021-07" db="EMBL/GenBank/DDBJ databases">
        <title>Genome Resource of American Ginseng Black Spot Pathogen Alternaria panax.</title>
        <authorList>
            <person name="Qiu C."/>
            <person name="Wang W."/>
            <person name="Liu Z."/>
        </authorList>
    </citation>
    <scope>NUCLEOTIDE SEQUENCE</scope>
    <source>
        <strain evidence="2">BNCC115425</strain>
    </source>
</reference>
<feature type="compositionally biased region" description="Polar residues" evidence="1">
    <location>
        <begin position="74"/>
        <end position="87"/>
    </location>
</feature>
<feature type="compositionally biased region" description="Polar residues" evidence="1">
    <location>
        <begin position="1"/>
        <end position="14"/>
    </location>
</feature>